<proteinExistence type="predicted"/>
<gene>
    <name evidence="5" type="ORF">C0J50_11815</name>
</gene>
<feature type="region of interest" description="Disordered" evidence="3">
    <location>
        <begin position="1"/>
        <end position="34"/>
    </location>
</feature>
<dbReference type="Proteomes" id="UP001205998">
    <property type="component" value="Unassembled WGS sequence"/>
</dbReference>
<protein>
    <submittedName>
        <fullName evidence="5">NACHT, LRR and PYD domains-containing protein 12-like</fullName>
    </submittedName>
</protein>
<evidence type="ECO:0000313" key="5">
    <source>
        <dbReference type="EMBL" id="KAI5611515.1"/>
    </source>
</evidence>
<evidence type="ECO:0000256" key="1">
    <source>
        <dbReference type="ARBA" id="ARBA00022614"/>
    </source>
</evidence>
<evidence type="ECO:0000313" key="6">
    <source>
        <dbReference type="Proteomes" id="UP001205998"/>
    </source>
</evidence>
<dbReference type="Pfam" id="PF14484">
    <property type="entry name" value="FISNA"/>
    <property type="match status" value="1"/>
</dbReference>
<comment type="caution">
    <text evidence="5">The sequence shown here is derived from an EMBL/GenBank/DDBJ whole genome shotgun (WGS) entry which is preliminary data.</text>
</comment>
<feature type="compositionally biased region" description="Basic and acidic residues" evidence="3">
    <location>
        <begin position="16"/>
        <end position="26"/>
    </location>
</feature>
<sequence length="259" mass="29807">MEITDQGTDHVTSPSKDCKLQREKSHSPVPSCVSIKSDQSMRLPERFSTGISSPEHSVLQKAGDRREKNIITATGHDPESTAADEFQKKFKFNLMKKFQCLNGLMLKQENRTLLNEIYTELYITEGDSGDVNKEHEVKQFEAASRRNPTEDTPIKCSDIFKPLPKQDKAIRRVLTKPFSDQDEEPIRNILKKLLYEQDEKLIRNILTALLSKQDEEPIRNVLKKLLYEQNEELIRNILTELLSEEDKEPIRNVLTKGVA</sequence>
<feature type="non-terminal residue" evidence="5">
    <location>
        <position position="1"/>
    </location>
</feature>
<reference evidence="5" key="1">
    <citation type="submission" date="2018-07" db="EMBL/GenBank/DDBJ databases">
        <title>Comparative genomics of catfishes provides insights into carnivory and benthic adaptation.</title>
        <authorList>
            <person name="Zhang Y."/>
            <person name="Wang D."/>
            <person name="Peng Z."/>
            <person name="Zheng S."/>
            <person name="Shao F."/>
            <person name="Tao W."/>
        </authorList>
    </citation>
    <scope>NUCLEOTIDE SEQUENCE</scope>
    <source>
        <strain evidence="5">Chongqing</strain>
    </source>
</reference>
<evidence type="ECO:0000256" key="3">
    <source>
        <dbReference type="SAM" id="MobiDB-lite"/>
    </source>
</evidence>
<dbReference type="AlphaFoldDB" id="A0AAD5FCC9"/>
<dbReference type="PANTHER" id="PTHR24106">
    <property type="entry name" value="NACHT, LRR AND CARD DOMAINS-CONTAINING"/>
    <property type="match status" value="1"/>
</dbReference>
<dbReference type="EMBL" id="MU565581">
    <property type="protein sequence ID" value="KAI5611515.1"/>
    <property type="molecule type" value="Genomic_DNA"/>
</dbReference>
<keyword evidence="1" id="KW-0433">Leucine-rich repeat</keyword>
<dbReference type="SMART" id="SM01288">
    <property type="entry name" value="FISNA"/>
    <property type="match status" value="1"/>
</dbReference>
<organism evidence="5 6">
    <name type="scientific">Silurus asotus</name>
    <name type="common">Amur catfish</name>
    <name type="synonym">Parasilurus asotus</name>
    <dbReference type="NCBI Taxonomy" id="30991"/>
    <lineage>
        <taxon>Eukaryota</taxon>
        <taxon>Metazoa</taxon>
        <taxon>Chordata</taxon>
        <taxon>Craniata</taxon>
        <taxon>Vertebrata</taxon>
        <taxon>Euteleostomi</taxon>
        <taxon>Actinopterygii</taxon>
        <taxon>Neopterygii</taxon>
        <taxon>Teleostei</taxon>
        <taxon>Ostariophysi</taxon>
        <taxon>Siluriformes</taxon>
        <taxon>Siluridae</taxon>
        <taxon>Silurus</taxon>
    </lineage>
</organism>
<keyword evidence="6" id="KW-1185">Reference proteome</keyword>
<feature type="domain" description="FISNA" evidence="4">
    <location>
        <begin position="89"/>
        <end position="161"/>
    </location>
</feature>
<accession>A0AAD5FCC9</accession>
<evidence type="ECO:0000259" key="4">
    <source>
        <dbReference type="SMART" id="SM01288"/>
    </source>
</evidence>
<keyword evidence="2" id="KW-0677">Repeat</keyword>
<dbReference type="InterPro" id="IPR029495">
    <property type="entry name" value="NACHT-assoc"/>
</dbReference>
<evidence type="ECO:0000256" key="2">
    <source>
        <dbReference type="ARBA" id="ARBA00022737"/>
    </source>
</evidence>
<feature type="compositionally biased region" description="Polar residues" evidence="3">
    <location>
        <begin position="1"/>
        <end position="15"/>
    </location>
</feature>
<dbReference type="InterPro" id="IPR051261">
    <property type="entry name" value="NLR"/>
</dbReference>
<name>A0AAD5FCC9_SILAS</name>